<reference evidence="2" key="1">
    <citation type="journal article" date="2023" name="Mol. Phylogenet. Evol.">
        <title>Genome-scale phylogeny and comparative genomics of the fungal order Sordariales.</title>
        <authorList>
            <person name="Hensen N."/>
            <person name="Bonometti L."/>
            <person name="Westerberg I."/>
            <person name="Brannstrom I.O."/>
            <person name="Guillou S."/>
            <person name="Cros-Aarteil S."/>
            <person name="Calhoun S."/>
            <person name="Haridas S."/>
            <person name="Kuo A."/>
            <person name="Mondo S."/>
            <person name="Pangilinan J."/>
            <person name="Riley R."/>
            <person name="LaButti K."/>
            <person name="Andreopoulos B."/>
            <person name="Lipzen A."/>
            <person name="Chen C."/>
            <person name="Yan M."/>
            <person name="Daum C."/>
            <person name="Ng V."/>
            <person name="Clum A."/>
            <person name="Steindorff A."/>
            <person name="Ohm R.A."/>
            <person name="Martin F."/>
            <person name="Silar P."/>
            <person name="Natvig D.O."/>
            <person name="Lalanne C."/>
            <person name="Gautier V."/>
            <person name="Ament-Velasquez S.L."/>
            <person name="Kruys A."/>
            <person name="Hutchinson M.I."/>
            <person name="Powell A.J."/>
            <person name="Barry K."/>
            <person name="Miller A.N."/>
            <person name="Grigoriev I.V."/>
            <person name="Debuchy R."/>
            <person name="Gladieux P."/>
            <person name="Hiltunen Thoren M."/>
            <person name="Johannesson H."/>
        </authorList>
    </citation>
    <scope>NUCLEOTIDE SEQUENCE</scope>
    <source>
        <strain evidence="2">CBS 118394</strain>
    </source>
</reference>
<sequence length="569" mass="64747">MTYDEPAIQLSNGLATPEDDHDPETPIPLASKIIHKFYEPIILLVSLIGATKAGSKPPLSDTSLNEGLSQEQLFHAFVNKLAHLCAYAKGNETVTSFTVLQDSSNGGQVYYLFAANDETREDLEGTADYVRKLLRRVSQAPKDMMQLESVRKTLLRDVLLFNKPRIGVYLRKLQEQAAKCLEMCATDETSANQLVSEHLNNILNTDNSDAFKTAGSFMTVSEAEHLKYVTTIIELLIKLERSEAEPVIKSRAEEGRMMPGVKSKECWSKFLHTVMRIRAYPQSVKFMLLARRNWPQLFDNNPVVSFLPSSSKIPKPVREKSLKAENIVNRMTRKEKEKVIFKDFVRRLQAFDLDKRIADEYAEDSFQPRVHSEILILNYLWNNHGLEGGGIDPTVFFNGWRYIGSSKPMCRLCSYYFEEHRSGVGHRECHGNLYPAWRFPDVLPWQGDAGTNARQIMVDRVLQRVRKNAFEIVRKKITPVYKEQDSNTFTEAVTLDDRWAMTMSRCISPATVERSTSPAAGERNIRPATVKKSIRRETVDEITALMGQMAVRADFDQDDHDDEIGGARL</sequence>
<feature type="domain" description="C2H2-type" evidence="1">
    <location>
        <begin position="410"/>
        <end position="430"/>
    </location>
</feature>
<dbReference type="InterPro" id="IPR027796">
    <property type="entry name" value="OTT_1508_deam-like"/>
</dbReference>
<dbReference type="AlphaFoldDB" id="A0AAE0HWK4"/>
<proteinExistence type="predicted"/>
<dbReference type="InterPro" id="IPR013087">
    <property type="entry name" value="Znf_C2H2_type"/>
</dbReference>
<dbReference type="Proteomes" id="UP001283341">
    <property type="component" value="Unassembled WGS sequence"/>
</dbReference>
<dbReference type="Pfam" id="PF14441">
    <property type="entry name" value="OTT_1508_deam"/>
    <property type="match status" value="1"/>
</dbReference>
<dbReference type="PANTHER" id="PTHR42037:SF1">
    <property type="match status" value="1"/>
</dbReference>
<dbReference type="EMBL" id="JAUEDM010000007">
    <property type="protein sequence ID" value="KAK3314205.1"/>
    <property type="molecule type" value="Genomic_DNA"/>
</dbReference>
<comment type="caution">
    <text evidence="2">The sequence shown here is derived from an EMBL/GenBank/DDBJ whole genome shotgun (WGS) entry which is preliminary data.</text>
</comment>
<protein>
    <recommendedName>
        <fullName evidence="1">C2H2-type domain-containing protein</fullName>
    </recommendedName>
</protein>
<reference evidence="2" key="2">
    <citation type="submission" date="2023-06" db="EMBL/GenBank/DDBJ databases">
        <authorList>
            <consortium name="Lawrence Berkeley National Laboratory"/>
            <person name="Haridas S."/>
            <person name="Hensen N."/>
            <person name="Bonometti L."/>
            <person name="Westerberg I."/>
            <person name="Brannstrom I.O."/>
            <person name="Guillou S."/>
            <person name="Cros-Aarteil S."/>
            <person name="Calhoun S."/>
            <person name="Kuo A."/>
            <person name="Mondo S."/>
            <person name="Pangilinan J."/>
            <person name="Riley R."/>
            <person name="Labutti K."/>
            <person name="Andreopoulos B."/>
            <person name="Lipzen A."/>
            <person name="Chen C."/>
            <person name="Yanf M."/>
            <person name="Daum C."/>
            <person name="Ng V."/>
            <person name="Clum A."/>
            <person name="Steindorff A."/>
            <person name="Ohm R."/>
            <person name="Martin F."/>
            <person name="Silar P."/>
            <person name="Natvig D."/>
            <person name="Lalanne C."/>
            <person name="Gautier V."/>
            <person name="Ament-Velasquez S.L."/>
            <person name="Kruys A."/>
            <person name="Hutchinson M.I."/>
            <person name="Powell A.J."/>
            <person name="Barry K."/>
            <person name="Miller A.N."/>
            <person name="Grigoriev I.V."/>
            <person name="Debuchy R."/>
            <person name="Gladieux P."/>
            <person name="Thoren M.H."/>
            <person name="Johannesson H."/>
        </authorList>
    </citation>
    <scope>NUCLEOTIDE SEQUENCE</scope>
    <source>
        <strain evidence="2">CBS 118394</strain>
    </source>
</reference>
<keyword evidence="3" id="KW-1185">Reference proteome</keyword>
<evidence type="ECO:0000259" key="1">
    <source>
        <dbReference type="PROSITE" id="PS00028"/>
    </source>
</evidence>
<dbReference type="PROSITE" id="PS00028">
    <property type="entry name" value="ZINC_FINGER_C2H2_1"/>
    <property type="match status" value="1"/>
</dbReference>
<gene>
    <name evidence="2" type="ORF">B0H66DRAFT_373821</name>
</gene>
<evidence type="ECO:0000313" key="3">
    <source>
        <dbReference type="Proteomes" id="UP001283341"/>
    </source>
</evidence>
<name>A0AAE0HWK4_9PEZI</name>
<evidence type="ECO:0000313" key="2">
    <source>
        <dbReference type="EMBL" id="KAK3314205.1"/>
    </source>
</evidence>
<dbReference type="PANTHER" id="PTHR42037">
    <property type="match status" value="1"/>
</dbReference>
<accession>A0AAE0HWK4</accession>
<organism evidence="2 3">
    <name type="scientific">Apodospora peruviana</name>
    <dbReference type="NCBI Taxonomy" id="516989"/>
    <lineage>
        <taxon>Eukaryota</taxon>
        <taxon>Fungi</taxon>
        <taxon>Dikarya</taxon>
        <taxon>Ascomycota</taxon>
        <taxon>Pezizomycotina</taxon>
        <taxon>Sordariomycetes</taxon>
        <taxon>Sordariomycetidae</taxon>
        <taxon>Sordariales</taxon>
        <taxon>Lasiosphaeriaceae</taxon>
        <taxon>Apodospora</taxon>
    </lineage>
</organism>